<dbReference type="AlphaFoldDB" id="A0A4Y2W2Q0"/>
<gene>
    <name evidence="1" type="ORF">AVEN_220551_1</name>
</gene>
<keyword evidence="2" id="KW-1185">Reference proteome</keyword>
<dbReference type="EMBL" id="BGPR01054008">
    <property type="protein sequence ID" value="GBO30794.1"/>
    <property type="molecule type" value="Genomic_DNA"/>
</dbReference>
<name>A0A4Y2W2Q0_ARAVE</name>
<sequence length="99" mass="11351">MARMSPEPAPMTSDFHATPATGRWSLKARYIVHQATHGSSSIEFEIETIILQPPKLRTYMERNPATVSPCYVVYQVPVRLTISKFDIEMMFILSIFINF</sequence>
<accession>A0A4Y2W2Q0</accession>
<reference evidence="1 2" key="1">
    <citation type="journal article" date="2019" name="Sci. Rep.">
        <title>Orb-weaving spider Araneus ventricosus genome elucidates the spidroin gene catalogue.</title>
        <authorList>
            <person name="Kono N."/>
            <person name="Nakamura H."/>
            <person name="Ohtoshi R."/>
            <person name="Moran D.A.P."/>
            <person name="Shinohara A."/>
            <person name="Yoshida Y."/>
            <person name="Fujiwara M."/>
            <person name="Mori M."/>
            <person name="Tomita M."/>
            <person name="Arakawa K."/>
        </authorList>
    </citation>
    <scope>NUCLEOTIDE SEQUENCE [LARGE SCALE GENOMIC DNA]</scope>
</reference>
<evidence type="ECO:0000313" key="2">
    <source>
        <dbReference type="Proteomes" id="UP000499080"/>
    </source>
</evidence>
<dbReference type="Proteomes" id="UP000499080">
    <property type="component" value="Unassembled WGS sequence"/>
</dbReference>
<organism evidence="1 2">
    <name type="scientific">Araneus ventricosus</name>
    <name type="common">Orbweaver spider</name>
    <name type="synonym">Epeira ventricosa</name>
    <dbReference type="NCBI Taxonomy" id="182803"/>
    <lineage>
        <taxon>Eukaryota</taxon>
        <taxon>Metazoa</taxon>
        <taxon>Ecdysozoa</taxon>
        <taxon>Arthropoda</taxon>
        <taxon>Chelicerata</taxon>
        <taxon>Arachnida</taxon>
        <taxon>Araneae</taxon>
        <taxon>Araneomorphae</taxon>
        <taxon>Entelegynae</taxon>
        <taxon>Araneoidea</taxon>
        <taxon>Araneidae</taxon>
        <taxon>Araneus</taxon>
    </lineage>
</organism>
<proteinExistence type="predicted"/>
<evidence type="ECO:0000313" key="1">
    <source>
        <dbReference type="EMBL" id="GBO30794.1"/>
    </source>
</evidence>
<comment type="caution">
    <text evidence="1">The sequence shown here is derived from an EMBL/GenBank/DDBJ whole genome shotgun (WGS) entry which is preliminary data.</text>
</comment>
<protein>
    <submittedName>
        <fullName evidence="1">Uncharacterized protein</fullName>
    </submittedName>
</protein>